<dbReference type="Pfam" id="PF01177">
    <property type="entry name" value="Asp_Glu_race"/>
    <property type="match status" value="1"/>
</dbReference>
<dbReference type="InterPro" id="IPR015942">
    <property type="entry name" value="Asp/Glu/hydantoin_racemase"/>
</dbReference>
<dbReference type="RefSeq" id="WP_092594901.1">
    <property type="nucleotide sequence ID" value="NZ_BMCN01000001.1"/>
</dbReference>
<dbReference type="UniPathway" id="UPA00219"/>
<keyword evidence="6 8" id="KW-0961">Cell wall biogenesis/degradation</keyword>
<evidence type="ECO:0000256" key="3">
    <source>
        <dbReference type="ARBA" id="ARBA00022960"/>
    </source>
</evidence>
<reference evidence="9 12" key="3">
    <citation type="submission" date="2021-03" db="EMBL/GenBank/DDBJ databases">
        <title>Genomic Encyclopedia of Type Strains, Phase IV (KMG-IV): sequencing the most valuable type-strain genomes for metagenomic binning, comparative biology and taxonomic classification.</title>
        <authorList>
            <person name="Goeker M."/>
        </authorList>
    </citation>
    <scope>NUCLEOTIDE SEQUENCE [LARGE SCALE GENOMIC DNA]</scope>
    <source>
        <strain evidence="9 12">DSM 22420</strain>
    </source>
</reference>
<sequence length="270" mass="30097">MNKPIGIMDSGVGGLTVMKEIIHALPGETVYYFADSFNCPYGPKSHEDVKRYTTEAVNFLIDKGVKAVIIACNTATAAVMPALRDAVDVPVYGVINPGSLGALRKSDNNEMLLLATEGTIKSGAYEEGILSLDPDVNIHNLACPEFVTLIENLDYKDPDITRDCVYKKLEPYKNTEADTVILGCTHFPIIEQYIDEFFNGEKHIIDAGFEAVSIALVQLHKKKLLTAKNDTPKHRVFIHGKNDNFEKIMNSWIPDLEYSIENIYLQERIS</sequence>
<feature type="binding site" evidence="8">
    <location>
        <begin position="9"/>
        <end position="10"/>
    </location>
    <ligand>
        <name>substrate</name>
    </ligand>
</feature>
<dbReference type="GO" id="GO:0071555">
    <property type="term" value="P:cell wall organization"/>
    <property type="evidence" value="ECO:0007669"/>
    <property type="project" value="UniProtKB-KW"/>
</dbReference>
<protein>
    <recommendedName>
        <fullName evidence="7 8">Glutamate racemase</fullName>
        <ecNumber evidence="2 8">5.1.1.3</ecNumber>
    </recommendedName>
</protein>
<dbReference type="NCBIfam" id="TIGR00067">
    <property type="entry name" value="glut_race"/>
    <property type="match status" value="1"/>
</dbReference>
<dbReference type="STRING" id="586411.SAMN05216187_101278"/>
<keyword evidence="12" id="KW-1185">Reference proteome</keyword>
<evidence type="ECO:0000313" key="10">
    <source>
        <dbReference type="EMBL" id="SDJ63247.1"/>
    </source>
</evidence>
<evidence type="ECO:0000256" key="1">
    <source>
        <dbReference type="ARBA" id="ARBA00001602"/>
    </source>
</evidence>
<dbReference type="PROSITE" id="PS00924">
    <property type="entry name" value="ASP_GLU_RACEMASE_2"/>
    <property type="match status" value="1"/>
</dbReference>
<evidence type="ECO:0000256" key="7">
    <source>
        <dbReference type="ARBA" id="ARBA00070053"/>
    </source>
</evidence>
<dbReference type="InterPro" id="IPR004391">
    <property type="entry name" value="Glu_race"/>
</dbReference>
<dbReference type="AlphaFoldDB" id="A0A1G8VBM3"/>
<dbReference type="GO" id="GO:0042802">
    <property type="term" value="F:identical protein binding"/>
    <property type="evidence" value="ECO:0007669"/>
    <property type="project" value="UniProtKB-ARBA"/>
</dbReference>
<dbReference type="FunFam" id="3.40.50.1860:FF:000001">
    <property type="entry name" value="Glutamate racemase"/>
    <property type="match status" value="1"/>
</dbReference>
<keyword evidence="5 8" id="KW-0413">Isomerase</keyword>
<dbReference type="EMBL" id="JAGGKN010000002">
    <property type="protein sequence ID" value="MBP1951948.1"/>
    <property type="molecule type" value="Genomic_DNA"/>
</dbReference>
<keyword evidence="4 8" id="KW-0573">Peptidoglycan synthesis</keyword>
<feature type="active site" description="Proton donor/acceptor" evidence="8">
    <location>
        <position position="72"/>
    </location>
</feature>
<evidence type="ECO:0000256" key="2">
    <source>
        <dbReference type="ARBA" id="ARBA00013090"/>
    </source>
</evidence>
<dbReference type="OrthoDB" id="9801055at2"/>
<name>A0A1G8VBM3_9STAP</name>
<dbReference type="FunFam" id="3.40.50.1860:FF:000002">
    <property type="entry name" value="Glutamate racemase"/>
    <property type="match status" value="1"/>
</dbReference>
<keyword evidence="3 8" id="KW-0133">Cell shape</keyword>
<dbReference type="Proteomes" id="UP000242700">
    <property type="component" value="Unassembled WGS sequence"/>
</dbReference>
<comment type="pathway">
    <text evidence="8">Cell wall biogenesis; peptidoglycan biosynthesis.</text>
</comment>
<accession>A0A1G8VBM3</accession>
<evidence type="ECO:0000313" key="9">
    <source>
        <dbReference type="EMBL" id="MBP1951948.1"/>
    </source>
</evidence>
<dbReference type="PANTHER" id="PTHR21198">
    <property type="entry name" value="GLUTAMATE RACEMASE"/>
    <property type="match status" value="1"/>
</dbReference>
<dbReference type="GO" id="GO:0009252">
    <property type="term" value="P:peptidoglycan biosynthetic process"/>
    <property type="evidence" value="ECO:0007669"/>
    <property type="project" value="UniProtKB-UniRule"/>
</dbReference>
<dbReference type="InterPro" id="IPR033134">
    <property type="entry name" value="Asp/Glu_racemase_AS_2"/>
</dbReference>
<feature type="binding site" evidence="8">
    <location>
        <begin position="41"/>
        <end position="42"/>
    </location>
    <ligand>
        <name>substrate</name>
    </ligand>
</feature>
<evidence type="ECO:0000313" key="11">
    <source>
        <dbReference type="Proteomes" id="UP000242700"/>
    </source>
</evidence>
<dbReference type="EC" id="5.1.1.3" evidence="2 8"/>
<reference evidence="11" key="2">
    <citation type="submission" date="2016-10" db="EMBL/GenBank/DDBJ databases">
        <authorList>
            <person name="Varghese N."/>
            <person name="Submissions S."/>
        </authorList>
    </citation>
    <scope>NUCLEOTIDE SEQUENCE [LARGE SCALE GENOMIC DNA]</scope>
    <source>
        <strain evidence="11">CGMCC 1.8911</strain>
    </source>
</reference>
<feature type="active site" description="Proton donor/acceptor" evidence="8">
    <location>
        <position position="184"/>
    </location>
</feature>
<dbReference type="Gene3D" id="3.40.50.1860">
    <property type="match status" value="2"/>
</dbReference>
<dbReference type="GO" id="GO:0008360">
    <property type="term" value="P:regulation of cell shape"/>
    <property type="evidence" value="ECO:0007669"/>
    <property type="project" value="UniProtKB-KW"/>
</dbReference>
<dbReference type="PROSITE" id="PS00923">
    <property type="entry name" value="ASP_GLU_RACEMASE_1"/>
    <property type="match status" value="1"/>
</dbReference>
<dbReference type="InterPro" id="IPR001920">
    <property type="entry name" value="Asp/Glu_race"/>
</dbReference>
<evidence type="ECO:0000256" key="6">
    <source>
        <dbReference type="ARBA" id="ARBA00023316"/>
    </source>
</evidence>
<reference evidence="10" key="1">
    <citation type="submission" date="2016-10" db="EMBL/GenBank/DDBJ databases">
        <authorList>
            <person name="de Groot N.N."/>
        </authorList>
    </citation>
    <scope>NUCLEOTIDE SEQUENCE [LARGE SCALE GENOMIC DNA]</scope>
    <source>
        <strain evidence="10">CGMCC 1.8911</strain>
    </source>
</reference>
<feature type="binding site" evidence="8">
    <location>
        <begin position="185"/>
        <end position="186"/>
    </location>
    <ligand>
        <name>substrate</name>
    </ligand>
</feature>
<evidence type="ECO:0000256" key="5">
    <source>
        <dbReference type="ARBA" id="ARBA00023235"/>
    </source>
</evidence>
<comment type="catalytic activity">
    <reaction evidence="1 8">
        <text>L-glutamate = D-glutamate</text>
        <dbReference type="Rhea" id="RHEA:12813"/>
        <dbReference type="ChEBI" id="CHEBI:29985"/>
        <dbReference type="ChEBI" id="CHEBI:29986"/>
        <dbReference type="EC" id="5.1.1.3"/>
    </reaction>
</comment>
<evidence type="ECO:0000313" key="12">
    <source>
        <dbReference type="Proteomes" id="UP001519348"/>
    </source>
</evidence>
<gene>
    <name evidence="8" type="primary">murI</name>
    <name evidence="9" type="ORF">J2Z27_000983</name>
    <name evidence="10" type="ORF">SAMN05216187_101278</name>
</gene>
<dbReference type="GO" id="GO:0008881">
    <property type="term" value="F:glutamate racemase activity"/>
    <property type="evidence" value="ECO:0007669"/>
    <property type="project" value="UniProtKB-UniRule"/>
</dbReference>
<proteinExistence type="inferred from homology"/>
<dbReference type="HAMAP" id="MF_00258">
    <property type="entry name" value="Glu_racemase"/>
    <property type="match status" value="1"/>
</dbReference>
<feature type="binding site" evidence="8">
    <location>
        <begin position="73"/>
        <end position="74"/>
    </location>
    <ligand>
        <name>substrate</name>
    </ligand>
</feature>
<comment type="function">
    <text evidence="8">Provides the (R)-glutamate required for cell wall biosynthesis.</text>
</comment>
<organism evidence="10 11">
    <name type="scientific">Jeotgalicoccus aerolatus</name>
    <dbReference type="NCBI Taxonomy" id="709510"/>
    <lineage>
        <taxon>Bacteria</taxon>
        <taxon>Bacillati</taxon>
        <taxon>Bacillota</taxon>
        <taxon>Bacilli</taxon>
        <taxon>Bacillales</taxon>
        <taxon>Staphylococcaceae</taxon>
        <taxon>Jeotgalicoccus</taxon>
    </lineage>
</organism>
<dbReference type="EMBL" id="FNFI01000001">
    <property type="protein sequence ID" value="SDJ63247.1"/>
    <property type="molecule type" value="Genomic_DNA"/>
</dbReference>
<dbReference type="PANTHER" id="PTHR21198:SF2">
    <property type="entry name" value="GLUTAMATE RACEMASE"/>
    <property type="match status" value="1"/>
</dbReference>
<evidence type="ECO:0000256" key="4">
    <source>
        <dbReference type="ARBA" id="ARBA00022984"/>
    </source>
</evidence>
<comment type="similarity">
    <text evidence="8">Belongs to the aspartate/glutamate racemases family.</text>
</comment>
<dbReference type="InterPro" id="IPR018187">
    <property type="entry name" value="Asp/Glu_racemase_AS_1"/>
</dbReference>
<dbReference type="SUPFAM" id="SSF53681">
    <property type="entry name" value="Aspartate/glutamate racemase"/>
    <property type="match status" value="2"/>
</dbReference>
<dbReference type="Proteomes" id="UP001519348">
    <property type="component" value="Unassembled WGS sequence"/>
</dbReference>
<evidence type="ECO:0000256" key="8">
    <source>
        <dbReference type="HAMAP-Rule" id="MF_00258"/>
    </source>
</evidence>